<dbReference type="Pfam" id="PF05523">
    <property type="entry name" value="FdtA"/>
    <property type="match status" value="1"/>
</dbReference>
<sequence>MTKPRLIEFPKHLDPTGTLFVADQPDLPFVPRRVFWMNGLRGKRGGHALRTDKQIIIALRGEFSVRAKRYRKSALWNLEFPHHGLYLPAMTWRVLTDFTLDSIVLVLCSRPYNPDDYIHNFDEFLLELNG</sequence>
<gene>
    <name evidence="2" type="ORF">LCGC14_2074940</name>
</gene>
<feature type="domain" description="Sugar 3,4-ketoisomerase QdtA cupin" evidence="1">
    <location>
        <begin position="4"/>
        <end position="126"/>
    </location>
</feature>
<dbReference type="InterPro" id="IPR008894">
    <property type="entry name" value="QdtA_cupin_dom"/>
</dbReference>
<evidence type="ECO:0000313" key="2">
    <source>
        <dbReference type="EMBL" id="KKL73436.1"/>
    </source>
</evidence>
<name>A0A0F9F4N6_9ZZZZ</name>
<accession>A0A0F9F4N6</accession>
<dbReference type="EMBL" id="LAZR01024958">
    <property type="protein sequence ID" value="KKL73436.1"/>
    <property type="molecule type" value="Genomic_DNA"/>
</dbReference>
<dbReference type="SUPFAM" id="SSF51182">
    <property type="entry name" value="RmlC-like cupins"/>
    <property type="match status" value="1"/>
</dbReference>
<dbReference type="InterPro" id="IPR011051">
    <property type="entry name" value="RmlC_Cupin_sf"/>
</dbReference>
<dbReference type="InterPro" id="IPR014710">
    <property type="entry name" value="RmlC-like_jellyroll"/>
</dbReference>
<dbReference type="CDD" id="cd20292">
    <property type="entry name" value="cupin_QdtA-like"/>
    <property type="match status" value="1"/>
</dbReference>
<proteinExistence type="predicted"/>
<dbReference type="AlphaFoldDB" id="A0A0F9F4N6"/>
<organism evidence="2">
    <name type="scientific">marine sediment metagenome</name>
    <dbReference type="NCBI Taxonomy" id="412755"/>
    <lineage>
        <taxon>unclassified sequences</taxon>
        <taxon>metagenomes</taxon>
        <taxon>ecological metagenomes</taxon>
    </lineage>
</organism>
<comment type="caution">
    <text evidence="2">The sequence shown here is derived from an EMBL/GenBank/DDBJ whole genome shotgun (WGS) entry which is preliminary data.</text>
</comment>
<protein>
    <recommendedName>
        <fullName evidence="1">Sugar 3,4-ketoisomerase QdtA cupin domain-containing protein</fullName>
    </recommendedName>
</protein>
<reference evidence="2" key="1">
    <citation type="journal article" date="2015" name="Nature">
        <title>Complex archaea that bridge the gap between prokaryotes and eukaryotes.</title>
        <authorList>
            <person name="Spang A."/>
            <person name="Saw J.H."/>
            <person name="Jorgensen S.L."/>
            <person name="Zaremba-Niedzwiedzka K."/>
            <person name="Martijn J."/>
            <person name="Lind A.E."/>
            <person name="van Eijk R."/>
            <person name="Schleper C."/>
            <person name="Guy L."/>
            <person name="Ettema T.J."/>
        </authorList>
    </citation>
    <scope>NUCLEOTIDE SEQUENCE</scope>
</reference>
<dbReference type="Gene3D" id="2.60.120.10">
    <property type="entry name" value="Jelly Rolls"/>
    <property type="match status" value="1"/>
</dbReference>
<evidence type="ECO:0000259" key="1">
    <source>
        <dbReference type="Pfam" id="PF05523"/>
    </source>
</evidence>